<organism evidence="4 5">
    <name type="scientific">Paraburkholderia tagetis</name>
    <dbReference type="NCBI Taxonomy" id="2913261"/>
    <lineage>
        <taxon>Bacteria</taxon>
        <taxon>Pseudomonadati</taxon>
        <taxon>Pseudomonadota</taxon>
        <taxon>Betaproteobacteria</taxon>
        <taxon>Burkholderiales</taxon>
        <taxon>Burkholderiaceae</taxon>
        <taxon>Paraburkholderia</taxon>
    </lineage>
</organism>
<dbReference type="SUPFAM" id="SSF81442">
    <property type="entry name" value="Cytochrome c oxidase subunit I-like"/>
    <property type="match status" value="1"/>
</dbReference>
<feature type="transmembrane region" description="Helical" evidence="2">
    <location>
        <begin position="341"/>
        <end position="359"/>
    </location>
</feature>
<gene>
    <name evidence="4" type="ORF">L5014_33230</name>
</gene>
<keyword evidence="1" id="KW-0679">Respiratory chain</keyword>
<dbReference type="InterPro" id="IPR023616">
    <property type="entry name" value="Cyt_c_oxase-like_su1_dom"/>
</dbReference>
<dbReference type="GO" id="GO:0004129">
    <property type="term" value="F:cytochrome-c oxidase activity"/>
    <property type="evidence" value="ECO:0007669"/>
    <property type="project" value="InterPro"/>
</dbReference>
<dbReference type="Gene3D" id="1.20.210.10">
    <property type="entry name" value="Cytochrome c oxidase-like, subunit I domain"/>
    <property type="match status" value="1"/>
</dbReference>
<feature type="transmembrane region" description="Helical" evidence="2">
    <location>
        <begin position="290"/>
        <end position="312"/>
    </location>
</feature>
<dbReference type="InterPro" id="IPR036927">
    <property type="entry name" value="Cyt_c_oxase-like_su1_sf"/>
</dbReference>
<dbReference type="Pfam" id="PF22085">
    <property type="entry name" value="NorB_cytochrome_c-like"/>
    <property type="match status" value="1"/>
</dbReference>
<feature type="transmembrane region" description="Helical" evidence="2">
    <location>
        <begin position="646"/>
        <end position="666"/>
    </location>
</feature>
<feature type="transmembrane region" description="Helical" evidence="2">
    <location>
        <begin position="500"/>
        <end position="521"/>
    </location>
</feature>
<dbReference type="GO" id="GO:0009060">
    <property type="term" value="P:aerobic respiration"/>
    <property type="evidence" value="ECO:0007669"/>
    <property type="project" value="InterPro"/>
</dbReference>
<evidence type="ECO:0000313" key="5">
    <source>
        <dbReference type="Proteomes" id="UP001139308"/>
    </source>
</evidence>
<keyword evidence="5" id="KW-1185">Reference proteome</keyword>
<dbReference type="Proteomes" id="UP001139308">
    <property type="component" value="Unassembled WGS sequence"/>
</dbReference>
<feature type="transmembrane region" description="Helical" evidence="2">
    <location>
        <begin position="602"/>
        <end position="626"/>
    </location>
</feature>
<feature type="transmembrane region" description="Helical" evidence="2">
    <location>
        <begin position="371"/>
        <end position="397"/>
    </location>
</feature>
<feature type="transmembrane region" description="Helical" evidence="2">
    <location>
        <begin position="678"/>
        <end position="697"/>
    </location>
</feature>
<keyword evidence="2" id="KW-0472">Membrane</keyword>
<keyword evidence="1" id="KW-0249">Electron transport</keyword>
<keyword evidence="2" id="KW-1133">Transmembrane helix</keyword>
<dbReference type="AlphaFoldDB" id="A0A9X2A0L6"/>
<sequence length="775" mass="86795">MNTKTLSAGNSCPQDRTSRVLIWILLVVTALCWAGMVVATRATYEQAAPLPQQFVAADGAVVMSYADIVAGKSGFQKADLMDYGSLYGMGSYFGEDFTAEYLVQLAKEVQNNLALSRYGKSFDILTSDQQAGITRAMQTQLQGIDLSQQHVVLPGEVAHAIKTLQQRISTALLSDNFAQGYTGARALDTSSAAQTANFLLYSSLTTVARRPGKDYSWTVNWPAEPLVGNAPTAATFEWTWASFVLIFFAIGAILMIFRLWIEPKAGNETFEPVLRGFTEPTPSQRALWKYFLVVAGVLLVQILAGSIMAHYYTDRSSFYGIQVDRWLPFAALRSVHLQAPIVWIGVSWIGAGLFLAPLIGKREPAGQRTLVNVIFWVLVVIVAGALLGDYLGVMGLIRAHWFWFGNQGLSYLELGRFWQILFFVGLIVWCLVLLRAFWPTLRTLFRQSGGSLYGLFRIEHLLWVSTLSVTVLYVFGMIPLGTPNPSFSITDFWRWWVVHLWVELAFELFTAAVTGYFLMALGLVSRQMVERAVLFEWILILIGGVLGTGHHMYWAGEPGLWVGVGSMFSFIEVLPLFLLVLEAIEQQRHIRHESEFPYRLAYLYILGSAFWNFVGAGVFGGGTLNAPLVNYYEHGTFLTLNHAHTSLFGAFGLLAIGLLYMVLRYLNGNRPWSDRCGVWAFWLYNAGLVMWIVMNFYPVGWPQLLAVYTHGYAYARSLAFYNTTIFWQWMRMPGDIVFAAGALLMAWDFMTKLLAQHRAARAVEPSSTVTPARPL</sequence>
<feature type="transmembrane region" description="Helical" evidence="2">
    <location>
        <begin position="461"/>
        <end position="480"/>
    </location>
</feature>
<feature type="transmembrane region" description="Helical" evidence="2">
    <location>
        <begin position="533"/>
        <end position="554"/>
    </location>
</feature>
<protein>
    <submittedName>
        <fullName evidence="4">Cbb3-type cytochrome c oxidase subunit I</fullName>
    </submittedName>
</protein>
<accession>A0A9X2A0L6</accession>
<dbReference type="RefSeq" id="WP_238468059.1">
    <property type="nucleotide sequence ID" value="NZ_JAKLJA010000051.1"/>
</dbReference>
<dbReference type="Pfam" id="PF00115">
    <property type="entry name" value="COX1"/>
    <property type="match status" value="1"/>
</dbReference>
<dbReference type="EMBL" id="JAKLJA010000051">
    <property type="protein sequence ID" value="MCG5078140.1"/>
    <property type="molecule type" value="Genomic_DNA"/>
</dbReference>
<keyword evidence="1" id="KW-0813">Transport</keyword>
<reference evidence="4" key="1">
    <citation type="submission" date="2022-01" db="EMBL/GenBank/DDBJ databases">
        <title>Genome sequence and assembly of Parabukholderia sp. RG36.</title>
        <authorList>
            <person name="Chhetri G."/>
        </authorList>
    </citation>
    <scope>NUCLEOTIDE SEQUENCE</scope>
    <source>
        <strain evidence="4">RG36</strain>
    </source>
</reference>
<feature type="domain" description="Cytochrome oxidase subunit I profile" evidence="3">
    <location>
        <begin position="239"/>
        <end position="775"/>
    </location>
</feature>
<dbReference type="InterPro" id="IPR054309">
    <property type="entry name" value="NorB_cytochrome_c-like"/>
</dbReference>
<feature type="transmembrane region" description="Helical" evidence="2">
    <location>
        <begin position="560"/>
        <end position="581"/>
    </location>
</feature>
<comment type="caution">
    <text evidence="4">The sequence shown here is derived from an EMBL/GenBank/DDBJ whole genome shotgun (WGS) entry which is preliminary data.</text>
</comment>
<keyword evidence="2" id="KW-0812">Transmembrane</keyword>
<feature type="transmembrane region" description="Helical" evidence="2">
    <location>
        <begin position="238"/>
        <end position="261"/>
    </location>
</feature>
<evidence type="ECO:0000259" key="3">
    <source>
        <dbReference type="PROSITE" id="PS50855"/>
    </source>
</evidence>
<feature type="transmembrane region" description="Helical" evidence="2">
    <location>
        <begin position="736"/>
        <end position="755"/>
    </location>
</feature>
<evidence type="ECO:0000313" key="4">
    <source>
        <dbReference type="EMBL" id="MCG5078140.1"/>
    </source>
</evidence>
<dbReference type="PANTHER" id="PTHR10422">
    <property type="entry name" value="CYTOCHROME C OXIDASE SUBUNIT 1"/>
    <property type="match status" value="1"/>
</dbReference>
<evidence type="ECO:0000256" key="1">
    <source>
        <dbReference type="ARBA" id="ARBA00022660"/>
    </source>
</evidence>
<feature type="transmembrane region" description="Helical" evidence="2">
    <location>
        <begin position="417"/>
        <end position="438"/>
    </location>
</feature>
<name>A0A9X2A0L6_9BURK</name>
<feature type="transmembrane region" description="Helical" evidence="2">
    <location>
        <begin position="20"/>
        <end position="39"/>
    </location>
</feature>
<evidence type="ECO:0000256" key="2">
    <source>
        <dbReference type="SAM" id="Phobius"/>
    </source>
</evidence>
<dbReference type="PROSITE" id="PS50855">
    <property type="entry name" value="COX1"/>
    <property type="match status" value="1"/>
</dbReference>
<proteinExistence type="predicted"/>
<dbReference type="InterPro" id="IPR000883">
    <property type="entry name" value="Cyt_C_Oxase_1"/>
</dbReference>
<dbReference type="GO" id="GO:0016020">
    <property type="term" value="C:membrane"/>
    <property type="evidence" value="ECO:0007669"/>
    <property type="project" value="InterPro"/>
</dbReference>
<dbReference type="GO" id="GO:0020037">
    <property type="term" value="F:heme binding"/>
    <property type="evidence" value="ECO:0007669"/>
    <property type="project" value="InterPro"/>
</dbReference>
<dbReference type="PANTHER" id="PTHR10422:SF38">
    <property type="entry name" value="CYTOCHROME B SUBUNIT OF NITRIC OXIDE REDUCTASE"/>
    <property type="match status" value="1"/>
</dbReference>